<dbReference type="RefSeq" id="WP_118036286.1">
    <property type="nucleotide sequence ID" value="NZ_QRTP01000028.1"/>
</dbReference>
<feature type="transmembrane region" description="Helical" evidence="7">
    <location>
        <begin position="173"/>
        <end position="192"/>
    </location>
</feature>
<keyword evidence="5 7" id="KW-1133">Transmembrane helix</keyword>
<evidence type="ECO:0000256" key="6">
    <source>
        <dbReference type="ARBA" id="ARBA00023136"/>
    </source>
</evidence>
<dbReference type="SUPFAM" id="SSF103473">
    <property type="entry name" value="MFS general substrate transporter"/>
    <property type="match status" value="1"/>
</dbReference>
<feature type="transmembrane region" description="Helical" evidence="7">
    <location>
        <begin position="235"/>
        <end position="259"/>
    </location>
</feature>
<feature type="transmembrane region" description="Helical" evidence="7">
    <location>
        <begin position="310"/>
        <end position="327"/>
    </location>
</feature>
<dbReference type="InterPro" id="IPR036259">
    <property type="entry name" value="MFS_trans_sf"/>
</dbReference>
<dbReference type="InterPro" id="IPR000849">
    <property type="entry name" value="Sugar_P_transporter"/>
</dbReference>
<evidence type="ECO:0000256" key="7">
    <source>
        <dbReference type="SAM" id="Phobius"/>
    </source>
</evidence>
<keyword evidence="4 7" id="KW-0812">Transmembrane</keyword>
<feature type="transmembrane region" description="Helical" evidence="7">
    <location>
        <begin position="84"/>
        <end position="105"/>
    </location>
</feature>
<feature type="transmembrane region" description="Helical" evidence="7">
    <location>
        <begin position="333"/>
        <end position="355"/>
    </location>
</feature>
<dbReference type="PIRSF" id="PIRSF002808">
    <property type="entry name" value="Hexose_phosphate_transp"/>
    <property type="match status" value="1"/>
</dbReference>
<dbReference type="Proteomes" id="UP000286147">
    <property type="component" value="Unassembled WGS sequence"/>
</dbReference>
<dbReference type="AlphaFoldDB" id="A0A412CD30"/>
<dbReference type="InterPro" id="IPR050382">
    <property type="entry name" value="MFS_Na/Anion_cotransporter"/>
</dbReference>
<feature type="transmembrane region" description="Helical" evidence="7">
    <location>
        <begin position="12"/>
        <end position="31"/>
    </location>
</feature>
<comment type="caution">
    <text evidence="9">The sequence shown here is derived from an EMBL/GenBank/DDBJ whole genome shotgun (WGS) entry which is preliminary data.</text>
</comment>
<name>A0A412CD30_9FIRM</name>
<dbReference type="Pfam" id="PF07690">
    <property type="entry name" value="MFS_1"/>
    <property type="match status" value="1"/>
</dbReference>
<reference evidence="9 10" key="1">
    <citation type="submission" date="2018-08" db="EMBL/GenBank/DDBJ databases">
        <title>A genome reference for cultivated species of the human gut microbiota.</title>
        <authorList>
            <person name="Zou Y."/>
            <person name="Xue W."/>
            <person name="Luo G."/>
        </authorList>
    </citation>
    <scope>NUCLEOTIDE SEQUENCE [LARGE SCALE GENOMIC DNA]</scope>
    <source>
        <strain evidence="9 10">AF27-12</strain>
    </source>
</reference>
<comment type="subcellular location">
    <subcellularLocation>
        <location evidence="1">Cell membrane</location>
        <topology evidence="1">Multi-pass membrane protein</topology>
    </subcellularLocation>
</comment>
<dbReference type="PANTHER" id="PTHR11662">
    <property type="entry name" value="SOLUTE CARRIER FAMILY 17"/>
    <property type="match status" value="1"/>
</dbReference>
<evidence type="ECO:0000256" key="3">
    <source>
        <dbReference type="ARBA" id="ARBA00022475"/>
    </source>
</evidence>
<dbReference type="PROSITE" id="PS50850">
    <property type="entry name" value="MFS"/>
    <property type="match status" value="1"/>
</dbReference>
<feature type="transmembrane region" description="Helical" evidence="7">
    <location>
        <begin position="271"/>
        <end position="289"/>
    </location>
</feature>
<keyword evidence="3" id="KW-1003">Cell membrane</keyword>
<evidence type="ECO:0000256" key="4">
    <source>
        <dbReference type="ARBA" id="ARBA00022692"/>
    </source>
</evidence>
<feature type="transmembrane region" description="Helical" evidence="7">
    <location>
        <begin position="397"/>
        <end position="419"/>
    </location>
</feature>
<proteinExistence type="predicted"/>
<evidence type="ECO:0000259" key="8">
    <source>
        <dbReference type="PROSITE" id="PS50850"/>
    </source>
</evidence>
<feature type="domain" description="Major facilitator superfamily (MFS) profile" evidence="8">
    <location>
        <begin position="18"/>
        <end position="423"/>
    </location>
</feature>
<keyword evidence="2" id="KW-0813">Transport</keyword>
<evidence type="ECO:0000313" key="10">
    <source>
        <dbReference type="Proteomes" id="UP000286147"/>
    </source>
</evidence>
<evidence type="ECO:0000256" key="5">
    <source>
        <dbReference type="ARBA" id="ARBA00022989"/>
    </source>
</evidence>
<dbReference type="GO" id="GO:0005886">
    <property type="term" value="C:plasma membrane"/>
    <property type="evidence" value="ECO:0007669"/>
    <property type="project" value="UniProtKB-SubCell"/>
</dbReference>
<dbReference type="Gene3D" id="1.20.1250.20">
    <property type="entry name" value="MFS general substrate transporter like domains"/>
    <property type="match status" value="2"/>
</dbReference>
<protein>
    <submittedName>
        <fullName evidence="9">MFS transporter</fullName>
    </submittedName>
</protein>
<accession>A0A412CD30</accession>
<feature type="transmembrane region" description="Helical" evidence="7">
    <location>
        <begin position="367"/>
        <end position="391"/>
    </location>
</feature>
<evidence type="ECO:0000256" key="1">
    <source>
        <dbReference type="ARBA" id="ARBA00004651"/>
    </source>
</evidence>
<gene>
    <name evidence="9" type="ORF">DWY77_09565</name>
</gene>
<organism evidence="9 10">
    <name type="scientific">Megamonas rupellensis</name>
    <dbReference type="NCBI Taxonomy" id="491921"/>
    <lineage>
        <taxon>Bacteria</taxon>
        <taxon>Bacillati</taxon>
        <taxon>Bacillota</taxon>
        <taxon>Negativicutes</taxon>
        <taxon>Selenomonadales</taxon>
        <taxon>Selenomonadaceae</taxon>
        <taxon>Megamonas</taxon>
    </lineage>
</organism>
<evidence type="ECO:0000256" key="2">
    <source>
        <dbReference type="ARBA" id="ARBA00022448"/>
    </source>
</evidence>
<dbReference type="CDD" id="cd17319">
    <property type="entry name" value="MFS_ExuT_GudP_like"/>
    <property type="match status" value="1"/>
</dbReference>
<keyword evidence="6 7" id="KW-0472">Membrane</keyword>
<evidence type="ECO:0000313" key="9">
    <source>
        <dbReference type="EMBL" id="RGQ79778.1"/>
    </source>
</evidence>
<dbReference type="PANTHER" id="PTHR11662:SF399">
    <property type="entry name" value="FI19708P1-RELATED"/>
    <property type="match status" value="1"/>
</dbReference>
<dbReference type="InterPro" id="IPR020846">
    <property type="entry name" value="MFS_dom"/>
</dbReference>
<dbReference type="EMBL" id="QRTP01000028">
    <property type="protein sequence ID" value="RGQ79778.1"/>
    <property type="molecule type" value="Genomic_DNA"/>
</dbReference>
<feature type="transmembrane region" description="Helical" evidence="7">
    <location>
        <begin position="54"/>
        <end position="72"/>
    </location>
</feature>
<sequence>MLERDLNSEKPTRTRWIVAFMMWAAIAINFLDRTTLALATPHIMEDIHITTEEMGILMSAFFLCYALLQIPAGFISDKFGQRKILGLSVFWWSIATGLTGLASGFKSFLLCRMVLGIGEAGAYPSNAAITRKWFPKSERATVAGLFDSGQKFGGAFGIPLLTWLMVTVGWRETFAILGIIGVIWAVVWYLFFRDNPSEHKSVNQAELDIIHDGEEAEVDKTMPMKWYELLKYRNVIAMSVGFFMINYNSYFFITWLPMYLMKDRGLSFSEMGFAASLPLLCGAIGEIFAGWASDRVHSSGRLSLTVTRKLFLCIGLIMALGVGFAAVTESLVVTLILLCIAKTGTVVAASQVWAIPSEIAPRNMTGIVAGIQNCVSNFGGVVGPIVTGFIVGSTGHFEYALLFSAFLIFLAIINFVFGLGKIEPIKVNK</sequence>
<dbReference type="GO" id="GO:0022857">
    <property type="term" value="F:transmembrane transporter activity"/>
    <property type="evidence" value="ECO:0007669"/>
    <property type="project" value="InterPro"/>
</dbReference>
<dbReference type="InterPro" id="IPR011701">
    <property type="entry name" value="MFS"/>
</dbReference>